<feature type="compositionally biased region" description="Pro residues" evidence="1">
    <location>
        <begin position="16"/>
        <end position="26"/>
    </location>
</feature>
<sequence>MPSLPEAAEPSFPVAALPPPPDPAEPSLPQEEIAAESVISVPYPDLPSYLSMRPRLVWADVTGSFEVPRIPLSEALERNPEKRIPSFIRSPWPLPVDAP</sequence>
<dbReference type="Proteomes" id="UP000321085">
    <property type="component" value="Unassembled WGS sequence"/>
</dbReference>
<name>A0A512C2E0_9HYPH</name>
<keyword evidence="3" id="KW-1185">Reference proteome</keyword>
<organism evidence="2 3">
    <name type="scientific">Microvirga aerophila</name>
    <dbReference type="NCBI Taxonomy" id="670291"/>
    <lineage>
        <taxon>Bacteria</taxon>
        <taxon>Pseudomonadati</taxon>
        <taxon>Pseudomonadota</taxon>
        <taxon>Alphaproteobacteria</taxon>
        <taxon>Hyphomicrobiales</taxon>
        <taxon>Methylobacteriaceae</taxon>
        <taxon>Microvirga</taxon>
    </lineage>
</organism>
<proteinExistence type="predicted"/>
<protein>
    <submittedName>
        <fullName evidence="2">Uncharacterized protein</fullName>
    </submittedName>
</protein>
<gene>
    <name evidence="2" type="ORF">MAE02_60670</name>
</gene>
<dbReference type="AlphaFoldDB" id="A0A512C2E0"/>
<evidence type="ECO:0000313" key="3">
    <source>
        <dbReference type="Proteomes" id="UP000321085"/>
    </source>
</evidence>
<reference evidence="2 3" key="1">
    <citation type="submission" date="2019-07" db="EMBL/GenBank/DDBJ databases">
        <title>Whole genome shotgun sequence of Microvirga aerophila NBRC 106136.</title>
        <authorList>
            <person name="Hosoyama A."/>
            <person name="Uohara A."/>
            <person name="Ohji S."/>
            <person name="Ichikawa N."/>
        </authorList>
    </citation>
    <scope>NUCLEOTIDE SEQUENCE [LARGE SCALE GENOMIC DNA]</scope>
    <source>
        <strain evidence="2 3">NBRC 106136</strain>
    </source>
</reference>
<accession>A0A512C2E0</accession>
<evidence type="ECO:0000256" key="1">
    <source>
        <dbReference type="SAM" id="MobiDB-lite"/>
    </source>
</evidence>
<dbReference type="EMBL" id="BJYU01000185">
    <property type="protein sequence ID" value="GEO18371.1"/>
    <property type="molecule type" value="Genomic_DNA"/>
</dbReference>
<feature type="region of interest" description="Disordered" evidence="1">
    <location>
        <begin position="1"/>
        <end position="33"/>
    </location>
</feature>
<comment type="caution">
    <text evidence="2">The sequence shown here is derived from an EMBL/GenBank/DDBJ whole genome shotgun (WGS) entry which is preliminary data.</text>
</comment>
<evidence type="ECO:0000313" key="2">
    <source>
        <dbReference type="EMBL" id="GEO18371.1"/>
    </source>
</evidence>